<keyword evidence="1 4" id="KW-0662">Pyridine nucleotide biosynthesis</keyword>
<accession>A0A5B8M3J2</accession>
<evidence type="ECO:0000313" key="6">
    <source>
        <dbReference type="Proteomes" id="UP000320216"/>
    </source>
</evidence>
<dbReference type="Gene3D" id="3.40.640.10">
    <property type="entry name" value="Type I PLP-dependent aspartate aminotransferase-like (Major domain)"/>
    <property type="match status" value="1"/>
</dbReference>
<evidence type="ECO:0000256" key="4">
    <source>
        <dbReference type="PIRNR" id="PIRNR038800"/>
    </source>
</evidence>
<organism evidence="5 6">
    <name type="scientific">Humibacter ginsenosidimutans</name>
    <dbReference type="NCBI Taxonomy" id="2599293"/>
    <lineage>
        <taxon>Bacteria</taxon>
        <taxon>Bacillati</taxon>
        <taxon>Actinomycetota</taxon>
        <taxon>Actinomycetes</taxon>
        <taxon>Micrococcales</taxon>
        <taxon>Microbacteriaceae</taxon>
        <taxon>Humibacter</taxon>
    </lineage>
</organism>
<dbReference type="GO" id="GO:0005737">
    <property type="term" value="C:cytoplasm"/>
    <property type="evidence" value="ECO:0007669"/>
    <property type="project" value="InterPro"/>
</dbReference>
<dbReference type="AlphaFoldDB" id="A0A5B8M3J2"/>
<dbReference type="GO" id="GO:0019441">
    <property type="term" value="P:L-tryptophan catabolic process to kynurenine"/>
    <property type="evidence" value="ECO:0007669"/>
    <property type="project" value="TreeGrafter"/>
</dbReference>
<dbReference type="InterPro" id="IPR010111">
    <property type="entry name" value="Kynureninase"/>
</dbReference>
<comment type="cofactor">
    <cofactor evidence="4">
        <name>pyridoxal 5'-phosphate</name>
        <dbReference type="ChEBI" id="CHEBI:597326"/>
    </cofactor>
</comment>
<keyword evidence="5" id="KW-0808">Transferase</keyword>
<dbReference type="EMBL" id="CP042305">
    <property type="protein sequence ID" value="QDZ14514.1"/>
    <property type="molecule type" value="Genomic_DNA"/>
</dbReference>
<dbReference type="EC" id="3.7.1.3" evidence="4"/>
<keyword evidence="5" id="KW-0032">Aminotransferase</keyword>
<dbReference type="Gene3D" id="3.90.1150.10">
    <property type="entry name" value="Aspartate Aminotransferase, domain 1"/>
    <property type="match status" value="1"/>
</dbReference>
<comment type="subunit">
    <text evidence="4">Homodimer.</text>
</comment>
<evidence type="ECO:0000256" key="3">
    <source>
        <dbReference type="ARBA" id="ARBA00022898"/>
    </source>
</evidence>
<dbReference type="GO" id="GO:0009435">
    <property type="term" value="P:NAD+ biosynthetic process"/>
    <property type="evidence" value="ECO:0007669"/>
    <property type="project" value="UniProtKB-UniPathway"/>
</dbReference>
<dbReference type="GO" id="GO:0008483">
    <property type="term" value="F:transaminase activity"/>
    <property type="evidence" value="ECO:0007669"/>
    <property type="project" value="UniProtKB-KW"/>
</dbReference>
<comment type="pathway">
    <text evidence="4">Amino-acid degradation; L-kynurenine degradation; L-alanine and anthranilate from L-kynurenine: step 1/1.</text>
</comment>
<gene>
    <name evidence="5" type="ORF">FPZ11_06850</name>
</gene>
<comment type="pathway">
    <text evidence="4">Cofactor biosynthesis; NAD(+) biosynthesis; quinolinate from L-kynurenine: step 2/3.</text>
</comment>
<dbReference type="RefSeq" id="WP_146319491.1">
    <property type="nucleotide sequence ID" value="NZ_CP042305.1"/>
</dbReference>
<name>A0A5B8M3J2_9MICO</name>
<sequence>MTAPDPFLSYARRADRSDGLAHFRSRFVPSDGLVAYFDGNSLGRPTEQSVERIQRFLTQAWAGRLIRGWDEEWMQLPFTIGDRLGGVVLGAAPGQTIIGDSTTVLLYKLARAAVDARRGSGARTEIVLDTDNFPTDRYVLDGIAAERGLMLRWIEADPASGVTPEQVAAVVGEKTALVVLSHVAYRSGFLAEAQAITRIAHDAGALVLWDLCHSVGSVPVELDRWEVDLAVGCTYKYLNGGPGSPAFAYVRSDLQQVLRQPIQGWMGAADVFAMGPEYAPADGMRRFLSGTPPIVGMLAMQDTLEMIEDRGIEAVRAKSLELTEFAITLTDEWLAPLGATLASPRDPASRGGHVTVSHPAMRAVTAALWEQGVIPDYRDPDGLRIGLSPLSTSFEETYHGMAAVRDALRTELLNASGLG</sequence>
<comment type="catalytic activity">
    <reaction evidence="4">
        <text>L-kynurenine + H2O = anthranilate + L-alanine + H(+)</text>
        <dbReference type="Rhea" id="RHEA:16813"/>
        <dbReference type="ChEBI" id="CHEBI:15377"/>
        <dbReference type="ChEBI" id="CHEBI:15378"/>
        <dbReference type="ChEBI" id="CHEBI:16567"/>
        <dbReference type="ChEBI" id="CHEBI:57959"/>
        <dbReference type="ChEBI" id="CHEBI:57972"/>
        <dbReference type="EC" id="3.7.1.3"/>
    </reaction>
</comment>
<dbReference type="PANTHER" id="PTHR14084:SF0">
    <property type="entry name" value="KYNURENINASE"/>
    <property type="match status" value="1"/>
</dbReference>
<comment type="function">
    <text evidence="4">Catalyzes the cleavage of L-kynurenine (L-Kyn) and L-3-hydroxykynurenine (L-3OHKyn) into anthranilic acid (AA) and 3-hydroxyanthranilic acid (3-OHAA), respectively.</text>
</comment>
<dbReference type="OrthoDB" id="9812626at2"/>
<dbReference type="Proteomes" id="UP000320216">
    <property type="component" value="Chromosome"/>
</dbReference>
<reference evidence="5 6" key="1">
    <citation type="submission" date="2019-07" db="EMBL/GenBank/DDBJ databases">
        <title>Full genome sequence of Humibacter sp. WJ7-1.</title>
        <authorList>
            <person name="Im W.-T."/>
        </authorList>
    </citation>
    <scope>NUCLEOTIDE SEQUENCE [LARGE SCALE GENOMIC DNA]</scope>
    <source>
        <strain evidence="5 6">WJ7-1</strain>
    </source>
</reference>
<dbReference type="GO" id="GO:0043420">
    <property type="term" value="P:anthranilate metabolic process"/>
    <property type="evidence" value="ECO:0007669"/>
    <property type="project" value="TreeGrafter"/>
</dbReference>
<keyword evidence="3 4" id="KW-0663">Pyridoxal phosphate</keyword>
<dbReference type="InterPro" id="IPR015421">
    <property type="entry name" value="PyrdxlP-dep_Trfase_major"/>
</dbReference>
<dbReference type="PIRSF" id="PIRSF038800">
    <property type="entry name" value="KYNU"/>
    <property type="match status" value="1"/>
</dbReference>
<dbReference type="GO" id="GO:0030170">
    <property type="term" value="F:pyridoxal phosphate binding"/>
    <property type="evidence" value="ECO:0007669"/>
    <property type="project" value="InterPro"/>
</dbReference>
<dbReference type="UniPathway" id="UPA00334">
    <property type="reaction ID" value="UER00455"/>
</dbReference>
<protein>
    <recommendedName>
        <fullName evidence="4">Kynureninase</fullName>
        <ecNumber evidence="4">3.7.1.3</ecNumber>
    </recommendedName>
</protein>
<dbReference type="InterPro" id="IPR015422">
    <property type="entry name" value="PyrdxlP-dep_Trfase_small"/>
</dbReference>
<dbReference type="SUPFAM" id="SSF53383">
    <property type="entry name" value="PLP-dependent transferases"/>
    <property type="match status" value="1"/>
</dbReference>
<dbReference type="InterPro" id="IPR015424">
    <property type="entry name" value="PyrdxlP-dep_Trfase"/>
</dbReference>
<dbReference type="KEGG" id="huw:FPZ11_06850"/>
<dbReference type="UniPathway" id="UPA00253">
    <property type="reaction ID" value="UER00329"/>
</dbReference>
<comment type="similarity">
    <text evidence="4">Belongs to the kynureninase family.</text>
</comment>
<evidence type="ECO:0000313" key="5">
    <source>
        <dbReference type="EMBL" id="QDZ14514.1"/>
    </source>
</evidence>
<evidence type="ECO:0000256" key="2">
    <source>
        <dbReference type="ARBA" id="ARBA00022801"/>
    </source>
</evidence>
<dbReference type="PANTHER" id="PTHR14084">
    <property type="entry name" value="KYNURENINASE"/>
    <property type="match status" value="1"/>
</dbReference>
<dbReference type="GO" id="GO:0097053">
    <property type="term" value="P:L-kynurenine catabolic process"/>
    <property type="evidence" value="ECO:0007669"/>
    <property type="project" value="UniProtKB-UniPathway"/>
</dbReference>
<keyword evidence="6" id="KW-1185">Reference proteome</keyword>
<keyword evidence="2 4" id="KW-0378">Hydrolase</keyword>
<dbReference type="Pfam" id="PF22580">
    <property type="entry name" value="KYNU_C"/>
    <property type="match status" value="1"/>
</dbReference>
<dbReference type="GO" id="GO:0030429">
    <property type="term" value="F:kynureninase activity"/>
    <property type="evidence" value="ECO:0007669"/>
    <property type="project" value="UniProtKB-EC"/>
</dbReference>
<comment type="catalytic activity">
    <reaction evidence="4">
        <text>3-hydroxy-L-kynurenine + H2O = 3-hydroxyanthranilate + L-alanine + H(+)</text>
        <dbReference type="Rhea" id="RHEA:25143"/>
        <dbReference type="ChEBI" id="CHEBI:15377"/>
        <dbReference type="ChEBI" id="CHEBI:15378"/>
        <dbReference type="ChEBI" id="CHEBI:36559"/>
        <dbReference type="ChEBI" id="CHEBI:57972"/>
        <dbReference type="ChEBI" id="CHEBI:58125"/>
        <dbReference type="EC" id="3.7.1.3"/>
    </reaction>
</comment>
<proteinExistence type="inferred from homology"/>
<evidence type="ECO:0000256" key="1">
    <source>
        <dbReference type="ARBA" id="ARBA00022642"/>
    </source>
</evidence>